<comment type="caution">
    <text evidence="10">The sequence shown here is derived from an EMBL/GenBank/DDBJ whole genome shotgun (WGS) entry which is preliminary data.</text>
</comment>
<dbReference type="OrthoDB" id="9804325at2"/>
<sequence>MKISCDLDLEGVLLPDFLGLLLNPPKSYASYYLLKELELGHKGCVEVERLEVVVKNTLQVKTQALLFKQPLDLVVFHHTPYHLKLFVPKRFYVYGKLEHNPYTHTLQMINPQVIDQPNSIELHFKRPPTNAYKQQGYQNYKDYCLSLINAPRLEKLKDLGVPLEVVENLQTLFYPTLEFVRAFETHKGLFGKYLRALKFIEAMAHMLALSTKKVHFPSKFKGHANTQALRAFLQNLPFQLTRDQMSTIGSIQQDMQADRAAKRLVMGDVGCGKTIIILASVALASPYKSVLMAPTTILAKQIYQEALKFLPSSIKPYLFLGGSSKKSLEALEQADFIIGTTALLYTPFDTSKVALVLSDEQHRFGTKQRHALEVLSGSSPPHLPVEDLEDFYQEESISQVAIPSARPHYLQFSATPIPRTLALMGAKFIATSIIKDKPYHKDIATRIIYRDHFSDLITHIKTQIAQDKQVAIIYPLVEESQKQDYLSLSQGAPFWQKHFKRVFITSGKDKNKEEVVESFAQQGDILLATTLIEVGISLPKLSTIVVVGAERLGLATLHQLRGRVARLGGKGYCYLFTHKTHNPRLEDFSQTLDGFEIANLDLKYRNVGDLLSGTQQSGTHFNYLDLRADQKVVAEVSVLF</sequence>
<dbReference type="SUPFAM" id="SSF52540">
    <property type="entry name" value="P-loop containing nucleoside triphosphate hydrolases"/>
    <property type="match status" value="1"/>
</dbReference>
<dbReference type="NCBIfam" id="NF008169">
    <property type="entry name" value="PRK10917.2-3"/>
    <property type="match status" value="1"/>
</dbReference>
<evidence type="ECO:0000256" key="3">
    <source>
        <dbReference type="ARBA" id="ARBA00022801"/>
    </source>
</evidence>
<dbReference type="GO" id="GO:0016787">
    <property type="term" value="F:hydrolase activity"/>
    <property type="evidence" value="ECO:0007669"/>
    <property type="project" value="UniProtKB-KW"/>
</dbReference>
<dbReference type="PROSITE" id="PS51194">
    <property type="entry name" value="HELICASE_CTER"/>
    <property type="match status" value="1"/>
</dbReference>
<organism evidence="10 11">
    <name type="scientific">Helicobacter mehlei</name>
    <dbReference type="NCBI Taxonomy" id="2316080"/>
    <lineage>
        <taxon>Bacteria</taxon>
        <taxon>Pseudomonadati</taxon>
        <taxon>Campylobacterota</taxon>
        <taxon>Epsilonproteobacteria</taxon>
        <taxon>Campylobacterales</taxon>
        <taxon>Helicobacteraceae</taxon>
        <taxon>Helicobacter</taxon>
    </lineage>
</organism>
<dbReference type="Pfam" id="PF00270">
    <property type="entry name" value="DEAD"/>
    <property type="match status" value="1"/>
</dbReference>
<evidence type="ECO:0000256" key="5">
    <source>
        <dbReference type="ARBA" id="ARBA00022840"/>
    </source>
</evidence>
<dbReference type="SMART" id="SM00487">
    <property type="entry name" value="DEXDc"/>
    <property type="match status" value="1"/>
</dbReference>
<feature type="domain" description="Helicase C-terminal" evidence="9">
    <location>
        <begin position="452"/>
        <end position="608"/>
    </location>
</feature>
<keyword evidence="11" id="KW-1185">Reference proteome</keyword>
<protein>
    <submittedName>
        <fullName evidence="10">ATP-dependent DNA helicase RecG</fullName>
    </submittedName>
</protein>
<evidence type="ECO:0000313" key="11">
    <source>
        <dbReference type="Proteomes" id="UP000319322"/>
    </source>
</evidence>
<dbReference type="Pfam" id="PF00271">
    <property type="entry name" value="Helicase_C"/>
    <property type="match status" value="1"/>
</dbReference>
<evidence type="ECO:0000256" key="2">
    <source>
        <dbReference type="ARBA" id="ARBA00022763"/>
    </source>
</evidence>
<dbReference type="InterPro" id="IPR047112">
    <property type="entry name" value="RecG/Mfd"/>
</dbReference>
<proteinExistence type="predicted"/>
<keyword evidence="4 10" id="KW-0347">Helicase</keyword>
<keyword evidence="7" id="KW-0234">DNA repair</keyword>
<reference evidence="10" key="2">
    <citation type="submission" date="2019-07" db="EMBL/GenBank/DDBJ databases">
        <authorList>
            <person name="Papic B."/>
        </authorList>
    </citation>
    <scope>NUCLEOTIDE SEQUENCE [LARGE SCALE GENOMIC DNA]</scope>
    <source>
        <strain evidence="10">L8b</strain>
    </source>
</reference>
<dbReference type="GO" id="GO:0003677">
    <property type="term" value="F:DNA binding"/>
    <property type="evidence" value="ECO:0007669"/>
    <property type="project" value="UniProtKB-KW"/>
</dbReference>
<keyword evidence="1" id="KW-0547">Nucleotide-binding</keyword>
<evidence type="ECO:0000256" key="1">
    <source>
        <dbReference type="ARBA" id="ARBA00022741"/>
    </source>
</evidence>
<evidence type="ECO:0000256" key="7">
    <source>
        <dbReference type="ARBA" id="ARBA00023204"/>
    </source>
</evidence>
<dbReference type="GO" id="GO:0003678">
    <property type="term" value="F:DNA helicase activity"/>
    <property type="evidence" value="ECO:0007669"/>
    <property type="project" value="TreeGrafter"/>
</dbReference>
<dbReference type="PANTHER" id="PTHR47964:SF1">
    <property type="entry name" value="ATP-DEPENDENT DNA HELICASE HOMOLOG RECG, CHLOROPLASTIC"/>
    <property type="match status" value="1"/>
</dbReference>
<dbReference type="Gene3D" id="3.40.50.300">
    <property type="entry name" value="P-loop containing nucleotide triphosphate hydrolases"/>
    <property type="match status" value="2"/>
</dbReference>
<evidence type="ECO:0000259" key="8">
    <source>
        <dbReference type="PROSITE" id="PS51192"/>
    </source>
</evidence>
<keyword evidence="5" id="KW-0067">ATP-binding</keyword>
<dbReference type="InterPro" id="IPR027417">
    <property type="entry name" value="P-loop_NTPase"/>
</dbReference>
<dbReference type="GO" id="GO:0005524">
    <property type="term" value="F:ATP binding"/>
    <property type="evidence" value="ECO:0007669"/>
    <property type="project" value="UniProtKB-KW"/>
</dbReference>
<dbReference type="SMART" id="SM00490">
    <property type="entry name" value="HELICc"/>
    <property type="match status" value="1"/>
</dbReference>
<evidence type="ECO:0000313" key="10">
    <source>
        <dbReference type="EMBL" id="TSA86539.1"/>
    </source>
</evidence>
<dbReference type="Proteomes" id="UP000319322">
    <property type="component" value="Unassembled WGS sequence"/>
</dbReference>
<accession>A0A553V207</accession>
<evidence type="ECO:0000259" key="9">
    <source>
        <dbReference type="PROSITE" id="PS51194"/>
    </source>
</evidence>
<evidence type="ECO:0000256" key="6">
    <source>
        <dbReference type="ARBA" id="ARBA00023125"/>
    </source>
</evidence>
<reference evidence="10" key="1">
    <citation type="submission" date="2019-07" db="EMBL/GenBank/DDBJ databases">
        <title>Helicobacter labacensis sp. nov., Helicobacter mehlei sp. nov. and Helicobacter vulpis sp. nov., isolated from gastric mucosa of red fox (Vulpis vulpis).</title>
        <authorList>
            <person name="Kusar D."/>
            <person name="Gruntar I."/>
            <person name="Pate M."/>
            <person name="Zajc U."/>
            <person name="Ocepek M."/>
        </authorList>
    </citation>
    <scope>NUCLEOTIDE SEQUENCE [LARGE SCALE GENOMIC DNA]</scope>
    <source>
        <strain evidence="10">L8b</strain>
    </source>
</reference>
<keyword evidence="3" id="KW-0378">Hydrolase</keyword>
<dbReference type="EMBL" id="VKGC01000002">
    <property type="protein sequence ID" value="TSA86539.1"/>
    <property type="molecule type" value="Genomic_DNA"/>
</dbReference>
<name>A0A553V207_9HELI</name>
<evidence type="ECO:0000256" key="4">
    <source>
        <dbReference type="ARBA" id="ARBA00022806"/>
    </source>
</evidence>
<keyword evidence="6" id="KW-0238">DNA-binding</keyword>
<dbReference type="AlphaFoldDB" id="A0A553V207"/>
<keyword evidence="2" id="KW-0227">DNA damage</keyword>
<dbReference type="InterPro" id="IPR011545">
    <property type="entry name" value="DEAD/DEAH_box_helicase_dom"/>
</dbReference>
<dbReference type="PANTHER" id="PTHR47964">
    <property type="entry name" value="ATP-DEPENDENT DNA HELICASE HOMOLOG RECG, CHLOROPLASTIC"/>
    <property type="match status" value="1"/>
</dbReference>
<gene>
    <name evidence="10" type="primary">recG</name>
    <name evidence="10" type="ORF">FNE76_00985</name>
</gene>
<dbReference type="PROSITE" id="PS51192">
    <property type="entry name" value="HELICASE_ATP_BIND_1"/>
    <property type="match status" value="1"/>
</dbReference>
<dbReference type="RefSeq" id="WP_120947796.1">
    <property type="nucleotide sequence ID" value="NZ_QXQP01000004.1"/>
</dbReference>
<dbReference type="InterPro" id="IPR001650">
    <property type="entry name" value="Helicase_C-like"/>
</dbReference>
<feature type="domain" description="Helicase ATP-binding" evidence="8">
    <location>
        <begin position="254"/>
        <end position="434"/>
    </location>
</feature>
<dbReference type="GO" id="GO:0006281">
    <property type="term" value="P:DNA repair"/>
    <property type="evidence" value="ECO:0007669"/>
    <property type="project" value="UniProtKB-KW"/>
</dbReference>
<dbReference type="InterPro" id="IPR014001">
    <property type="entry name" value="Helicase_ATP-bd"/>
</dbReference>